<dbReference type="PANTHER" id="PTHR15462">
    <property type="entry name" value="SERINE PROTEASE"/>
    <property type="match status" value="1"/>
</dbReference>
<dbReference type="Proteomes" id="UP000249577">
    <property type="component" value="Unassembled WGS sequence"/>
</dbReference>
<comment type="caution">
    <text evidence="4">The sequence shown here is derived from an EMBL/GenBank/DDBJ whole genome shotgun (WGS) entry which is preliminary data.</text>
</comment>
<dbReference type="GO" id="GO:0004252">
    <property type="term" value="F:serine-type endopeptidase activity"/>
    <property type="evidence" value="ECO:0007669"/>
    <property type="project" value="InterPro"/>
</dbReference>
<name>A0A2W5KA31_ANCNO</name>
<proteinExistence type="predicted"/>
<evidence type="ECO:0000256" key="1">
    <source>
        <dbReference type="ARBA" id="ARBA00022729"/>
    </source>
</evidence>
<reference evidence="4 5" key="1">
    <citation type="submission" date="2017-08" db="EMBL/GenBank/DDBJ databases">
        <title>Infants hospitalized years apart are colonized by the same room-sourced microbial strains.</title>
        <authorList>
            <person name="Brooks B."/>
            <person name="Olm M.R."/>
            <person name="Firek B.A."/>
            <person name="Baker R."/>
            <person name="Thomas B.C."/>
            <person name="Morowitz M.J."/>
            <person name="Banfield J.F."/>
        </authorList>
    </citation>
    <scope>NUCLEOTIDE SEQUENCE [LARGE SCALE GENOMIC DNA]</scope>
    <source>
        <strain evidence="4">S2_005_003_R2_43</strain>
    </source>
</reference>
<dbReference type="InterPro" id="IPR018114">
    <property type="entry name" value="TRYPSIN_HIS"/>
</dbReference>
<accession>A0A2W5KA31</accession>
<dbReference type="SUPFAM" id="SSF50494">
    <property type="entry name" value="Trypsin-like serine proteases"/>
    <property type="match status" value="1"/>
</dbReference>
<organism evidence="4 5">
    <name type="scientific">Ancylobacter novellus</name>
    <name type="common">Thiobacillus novellus</name>
    <dbReference type="NCBI Taxonomy" id="921"/>
    <lineage>
        <taxon>Bacteria</taxon>
        <taxon>Pseudomonadati</taxon>
        <taxon>Pseudomonadota</taxon>
        <taxon>Alphaproteobacteria</taxon>
        <taxon>Hyphomicrobiales</taxon>
        <taxon>Xanthobacteraceae</taxon>
        <taxon>Ancylobacter</taxon>
    </lineage>
</organism>
<evidence type="ECO:0000313" key="5">
    <source>
        <dbReference type="Proteomes" id="UP000249577"/>
    </source>
</evidence>
<feature type="domain" description="Peptidase S1" evidence="3">
    <location>
        <begin position="101"/>
        <end position="373"/>
    </location>
</feature>
<keyword evidence="1 2" id="KW-0732">Signal</keyword>
<dbReference type="Gene3D" id="2.40.10.10">
    <property type="entry name" value="Trypsin-like serine proteases"/>
    <property type="match status" value="2"/>
</dbReference>
<gene>
    <name evidence="4" type="ORF">DI565_17135</name>
</gene>
<protein>
    <recommendedName>
        <fullName evidence="3">Peptidase S1 domain-containing protein</fullName>
    </recommendedName>
</protein>
<sequence>MIVRSAATAIALLAAVSAAHADSGEAASLRNTGGNVALDYANAKPKPLPTVRTSPGTQLELLKAAEKLDISGEQLFQPGARGDGTTSPITLPKSRYVAPDEVGAQEYGTANQPYTTSYEKKPKADPYRRAGKLFFKDGADTYVCSASMIKRGVVVTAAHCVSQFGENRFFSGFEYVPAYSGGAAPYGKWDWAWVFAPPKYLKGTDKCSSAGPGVVCESDIAVIVLAPKKSRYAGDSTGWFGFGTGGYSYTPNGQALITQLGYPVSLNNGQEMMRTDSQGSVDSNSVGNTIIGSLQTGGSSGGPWLVNFGFAPTPQGNPFGTDADRNIVVGVTSWGYVNASAVRKQQGASFFKNKANIGALVDKACNKVPAACQ</sequence>
<evidence type="ECO:0000259" key="3">
    <source>
        <dbReference type="PROSITE" id="PS50240"/>
    </source>
</evidence>
<evidence type="ECO:0000256" key="2">
    <source>
        <dbReference type="SAM" id="SignalP"/>
    </source>
</evidence>
<dbReference type="Pfam" id="PF00089">
    <property type="entry name" value="Trypsin"/>
    <property type="match status" value="1"/>
</dbReference>
<feature type="chain" id="PRO_5015849618" description="Peptidase S1 domain-containing protein" evidence="2">
    <location>
        <begin position="22"/>
        <end position="373"/>
    </location>
</feature>
<dbReference type="InterPro" id="IPR001254">
    <property type="entry name" value="Trypsin_dom"/>
</dbReference>
<dbReference type="InterPro" id="IPR009003">
    <property type="entry name" value="Peptidase_S1_PA"/>
</dbReference>
<dbReference type="AlphaFoldDB" id="A0A2W5KA31"/>
<feature type="signal peptide" evidence="2">
    <location>
        <begin position="1"/>
        <end position="21"/>
    </location>
</feature>
<dbReference type="InterPro" id="IPR043504">
    <property type="entry name" value="Peptidase_S1_PA_chymotrypsin"/>
</dbReference>
<dbReference type="GO" id="GO:0006508">
    <property type="term" value="P:proteolysis"/>
    <property type="evidence" value="ECO:0007669"/>
    <property type="project" value="InterPro"/>
</dbReference>
<dbReference type="EMBL" id="QFPN01000010">
    <property type="protein sequence ID" value="PZQ11905.1"/>
    <property type="molecule type" value="Genomic_DNA"/>
</dbReference>
<dbReference type="PROSITE" id="PS00134">
    <property type="entry name" value="TRYPSIN_HIS"/>
    <property type="match status" value="1"/>
</dbReference>
<evidence type="ECO:0000313" key="4">
    <source>
        <dbReference type="EMBL" id="PZQ11905.1"/>
    </source>
</evidence>
<dbReference type="InterPro" id="IPR050966">
    <property type="entry name" value="Glutamyl_endopeptidase"/>
</dbReference>
<dbReference type="PROSITE" id="PS50240">
    <property type="entry name" value="TRYPSIN_DOM"/>
    <property type="match status" value="1"/>
</dbReference>